<dbReference type="EMBL" id="UINC01217714">
    <property type="protein sequence ID" value="SVE44433.1"/>
    <property type="molecule type" value="Genomic_DNA"/>
</dbReference>
<name>A0A383DJG1_9ZZZZ</name>
<dbReference type="Pfam" id="PF13640">
    <property type="entry name" value="2OG-FeII_Oxy_3"/>
    <property type="match status" value="1"/>
</dbReference>
<sequence length="136" mass="15073">RVLGNINGFNTRKDGYGFQIAGLAEPPNMMRYCAPNIDKHGKPGKYDWHIDVGPGPVPSMRKLSYSVLLNPNDYEGGHFISKVGREDVAFESTGDTEQDLTGVMILFPSYILHRVAEVTKGTRYSLVGWAHGNSFI</sequence>
<gene>
    <name evidence="2" type="ORF">METZ01_LOCUS497287</name>
</gene>
<protein>
    <recommendedName>
        <fullName evidence="1">Fe2OG dioxygenase domain-containing protein</fullName>
    </recommendedName>
</protein>
<evidence type="ECO:0000259" key="1">
    <source>
        <dbReference type="PROSITE" id="PS51471"/>
    </source>
</evidence>
<dbReference type="InterPro" id="IPR044862">
    <property type="entry name" value="Pro_4_hyd_alph_FE2OG_OXY"/>
</dbReference>
<dbReference type="PROSITE" id="PS51471">
    <property type="entry name" value="FE2OG_OXY"/>
    <property type="match status" value="1"/>
</dbReference>
<dbReference type="InterPro" id="IPR005123">
    <property type="entry name" value="Oxoglu/Fe-dep_dioxygenase_dom"/>
</dbReference>
<feature type="domain" description="Fe2OG dioxygenase" evidence="1">
    <location>
        <begin position="26"/>
        <end position="132"/>
    </location>
</feature>
<proteinExistence type="predicted"/>
<accession>A0A383DJG1</accession>
<evidence type="ECO:0000313" key="2">
    <source>
        <dbReference type="EMBL" id="SVE44433.1"/>
    </source>
</evidence>
<organism evidence="2">
    <name type="scientific">marine metagenome</name>
    <dbReference type="NCBI Taxonomy" id="408172"/>
    <lineage>
        <taxon>unclassified sequences</taxon>
        <taxon>metagenomes</taxon>
        <taxon>ecological metagenomes</taxon>
    </lineage>
</organism>
<dbReference type="Gene3D" id="2.60.120.620">
    <property type="entry name" value="q2cbj1_9rhob like domain"/>
    <property type="match status" value="1"/>
</dbReference>
<feature type="non-terminal residue" evidence="2">
    <location>
        <position position="1"/>
    </location>
</feature>
<dbReference type="AlphaFoldDB" id="A0A383DJG1"/>
<reference evidence="2" key="1">
    <citation type="submission" date="2018-05" db="EMBL/GenBank/DDBJ databases">
        <authorList>
            <person name="Lanie J.A."/>
            <person name="Ng W.-L."/>
            <person name="Kazmierczak K.M."/>
            <person name="Andrzejewski T.M."/>
            <person name="Davidsen T.M."/>
            <person name="Wayne K.J."/>
            <person name="Tettelin H."/>
            <person name="Glass J.I."/>
            <person name="Rusch D."/>
            <person name="Podicherti R."/>
            <person name="Tsui H.-C.T."/>
            <person name="Winkler M.E."/>
        </authorList>
    </citation>
    <scope>NUCLEOTIDE SEQUENCE</scope>
</reference>